<proteinExistence type="predicted"/>
<feature type="coiled-coil region" evidence="1">
    <location>
        <begin position="294"/>
        <end position="349"/>
    </location>
</feature>
<feature type="compositionally biased region" description="Low complexity" evidence="2">
    <location>
        <begin position="131"/>
        <end position="161"/>
    </location>
</feature>
<dbReference type="GO" id="GO:0001578">
    <property type="term" value="P:microtubule bundle formation"/>
    <property type="evidence" value="ECO:0007669"/>
    <property type="project" value="TreeGrafter"/>
</dbReference>
<dbReference type="OrthoDB" id="10036174at2759"/>
<feature type="coiled-coil region" evidence="1">
    <location>
        <begin position="195"/>
        <end position="265"/>
    </location>
</feature>
<dbReference type="KEGG" id="lww:102746358"/>
<dbReference type="InterPro" id="IPR049885">
    <property type="entry name" value="MTCL1-3"/>
</dbReference>
<organism evidence="3 4">
    <name type="scientific">Leptonychotes weddellii</name>
    <name type="common">Weddell seal</name>
    <name type="synonym">Otaria weddellii</name>
    <dbReference type="NCBI Taxonomy" id="9713"/>
    <lineage>
        <taxon>Eukaryota</taxon>
        <taxon>Metazoa</taxon>
        <taxon>Chordata</taxon>
        <taxon>Craniata</taxon>
        <taxon>Vertebrata</taxon>
        <taxon>Euteleostomi</taxon>
        <taxon>Mammalia</taxon>
        <taxon>Eutheria</taxon>
        <taxon>Laurasiatheria</taxon>
        <taxon>Carnivora</taxon>
        <taxon>Caniformia</taxon>
        <taxon>Pinnipedia</taxon>
        <taxon>Phocidae</taxon>
        <taxon>Monachinae</taxon>
        <taxon>Lobodontini</taxon>
        <taxon>Leptonychotes</taxon>
    </lineage>
</organism>
<dbReference type="RefSeq" id="XP_006750392.2">
    <property type="nucleotide sequence ID" value="XM_006750329.2"/>
</dbReference>
<feature type="region of interest" description="Disordered" evidence="2">
    <location>
        <begin position="56"/>
        <end position="188"/>
    </location>
</feature>
<dbReference type="GO" id="GO:0030496">
    <property type="term" value="C:midbody"/>
    <property type="evidence" value="ECO:0007669"/>
    <property type="project" value="TreeGrafter"/>
</dbReference>
<dbReference type="GO" id="GO:0016328">
    <property type="term" value="C:lateral plasma membrane"/>
    <property type="evidence" value="ECO:0007669"/>
    <property type="project" value="TreeGrafter"/>
</dbReference>
<dbReference type="PANTHER" id="PTHR15742">
    <property type="entry name" value="GIRDIN"/>
    <property type="match status" value="1"/>
</dbReference>
<dbReference type="GO" id="GO:0008017">
    <property type="term" value="F:microtubule binding"/>
    <property type="evidence" value="ECO:0007669"/>
    <property type="project" value="TreeGrafter"/>
</dbReference>
<protein>
    <submittedName>
        <fullName evidence="4">Microtubule cross-linking factor 1-like</fullName>
    </submittedName>
</protein>
<dbReference type="Proteomes" id="UP000245341">
    <property type="component" value="Unplaced"/>
</dbReference>
<keyword evidence="3" id="KW-1185">Reference proteome</keyword>
<name>A0A2U3Z309_LEPWE</name>
<feature type="compositionally biased region" description="Pro residues" evidence="2">
    <location>
        <begin position="120"/>
        <end position="130"/>
    </location>
</feature>
<sequence>MIPGGRPPPPPGTEPLSAAAKGRKSKRGSGAPPAHATGLPVPAAPIPAVILAVTSSAGSPAPGSRISHTDSSSDLSDCPSEPLSDEQRLLPAASSDAESGTGSSDREPLRGAPTTSPAPRGAPPSSPEPPALLAAPPAAGSCLGGRSSPGGVPVGSPGTGVAEDAGGRAPLERTVPGIPKEPGPGEQTRLVPAEEEELLREIEELRSENDYLKDELDELRAEMEEMRDSYLEEDVYQLQELRRELDRAHKNCRILQYRLRKAEQKSLKVAETGQVDGELIRNLEQDLKVAKDVSVRLHHELETVEEKRAKAEDENESLRQQMIEVEISKQALQNELERLREVIPRYMRISFLGLIVRTLGLQASHLVNYDLFVGPRK</sequence>
<dbReference type="GO" id="GO:0045197">
    <property type="term" value="P:establishment or maintenance of epithelial cell apical/basal polarity"/>
    <property type="evidence" value="ECO:0007669"/>
    <property type="project" value="TreeGrafter"/>
</dbReference>
<dbReference type="GO" id="GO:0097427">
    <property type="term" value="C:microtubule bundle"/>
    <property type="evidence" value="ECO:0007669"/>
    <property type="project" value="TreeGrafter"/>
</dbReference>
<evidence type="ECO:0000256" key="2">
    <source>
        <dbReference type="SAM" id="MobiDB-lite"/>
    </source>
</evidence>
<dbReference type="GeneID" id="102746358"/>
<evidence type="ECO:0000313" key="4">
    <source>
        <dbReference type="RefSeq" id="XP_006750392.2"/>
    </source>
</evidence>
<dbReference type="GO" id="GO:0016327">
    <property type="term" value="C:apicolateral plasma membrane"/>
    <property type="evidence" value="ECO:0007669"/>
    <property type="project" value="TreeGrafter"/>
</dbReference>
<dbReference type="GO" id="GO:0000922">
    <property type="term" value="C:spindle pole"/>
    <property type="evidence" value="ECO:0007669"/>
    <property type="project" value="TreeGrafter"/>
</dbReference>
<dbReference type="STRING" id="9713.A0A2U3Z309"/>
<accession>A0A2U3Z309</accession>
<feature type="region of interest" description="Disordered" evidence="2">
    <location>
        <begin position="1"/>
        <end position="41"/>
    </location>
</feature>
<dbReference type="AlphaFoldDB" id="A0A2U3Z309"/>
<feature type="compositionally biased region" description="Pro residues" evidence="2">
    <location>
        <begin position="1"/>
        <end position="13"/>
    </location>
</feature>
<gene>
    <name evidence="4" type="primary">LOC102746358</name>
</gene>
<evidence type="ECO:0000256" key="1">
    <source>
        <dbReference type="SAM" id="Coils"/>
    </source>
</evidence>
<keyword evidence="1" id="KW-0175">Coiled coil</keyword>
<evidence type="ECO:0000313" key="3">
    <source>
        <dbReference type="Proteomes" id="UP000245341"/>
    </source>
</evidence>
<reference evidence="4" key="1">
    <citation type="submission" date="2025-08" db="UniProtKB">
        <authorList>
            <consortium name="RefSeq"/>
        </authorList>
    </citation>
    <scope>IDENTIFICATION</scope>
    <source>
        <tissue evidence="4">Liver</tissue>
    </source>
</reference>
<dbReference type="PANTHER" id="PTHR15742:SF3">
    <property type="entry name" value="MICROTUBULE CROSS-LINKING FACTOR 1"/>
    <property type="match status" value="1"/>
</dbReference>